<comment type="caution">
    <text evidence="5">The sequence shown here is derived from an EMBL/GenBank/DDBJ whole genome shotgun (WGS) entry which is preliminary data.</text>
</comment>
<feature type="domain" description="Nudix hydrolase" evidence="4">
    <location>
        <begin position="1"/>
        <end position="123"/>
    </location>
</feature>
<keyword evidence="6" id="KW-1185">Reference proteome</keyword>
<gene>
    <name evidence="5" type="ORF">FYJ33_02690</name>
</gene>
<dbReference type="PRINTS" id="PR00502">
    <property type="entry name" value="NUDIXFAMILY"/>
</dbReference>
<dbReference type="EMBL" id="VULX01000002">
    <property type="protein sequence ID" value="MSR90347.1"/>
    <property type="molecule type" value="Genomic_DNA"/>
</dbReference>
<dbReference type="PROSITE" id="PS00893">
    <property type="entry name" value="NUDIX_BOX"/>
    <property type="match status" value="1"/>
</dbReference>
<dbReference type="Pfam" id="PF00293">
    <property type="entry name" value="NUDIX"/>
    <property type="match status" value="1"/>
</dbReference>
<evidence type="ECO:0000313" key="6">
    <source>
        <dbReference type="Proteomes" id="UP000460287"/>
    </source>
</evidence>
<dbReference type="PANTHER" id="PTHR43046:SF14">
    <property type="entry name" value="MUTT_NUDIX FAMILY PROTEIN"/>
    <property type="match status" value="1"/>
</dbReference>
<comment type="similarity">
    <text evidence="3">Belongs to the Nudix hydrolase family.</text>
</comment>
<reference evidence="5 6" key="1">
    <citation type="submission" date="2019-08" db="EMBL/GenBank/DDBJ databases">
        <title>In-depth cultivation of the pig gut microbiome towards novel bacterial diversity and tailored functional studies.</title>
        <authorList>
            <person name="Wylensek D."/>
            <person name="Hitch T.C.A."/>
            <person name="Clavel T."/>
        </authorList>
    </citation>
    <scope>NUCLEOTIDE SEQUENCE [LARGE SCALE GENOMIC DNA]</scope>
    <source>
        <strain evidence="5 6">WCA-383-APC-5B</strain>
    </source>
</reference>
<dbReference type="PROSITE" id="PS51462">
    <property type="entry name" value="NUDIX"/>
    <property type="match status" value="1"/>
</dbReference>
<comment type="cofactor">
    <cofactor evidence="1">
        <name>Mg(2+)</name>
        <dbReference type="ChEBI" id="CHEBI:18420"/>
    </cofactor>
</comment>
<dbReference type="RefSeq" id="WP_154530235.1">
    <property type="nucleotide sequence ID" value="NZ_JAXFSD010000013.1"/>
</dbReference>
<name>A0A7X2T098_9CLOT</name>
<dbReference type="Proteomes" id="UP000460287">
    <property type="component" value="Unassembled WGS sequence"/>
</dbReference>
<evidence type="ECO:0000256" key="1">
    <source>
        <dbReference type="ARBA" id="ARBA00001946"/>
    </source>
</evidence>
<dbReference type="AlphaFoldDB" id="A0A7X2T098"/>
<organism evidence="5 6">
    <name type="scientific">Inconstantimicrobium porci</name>
    <dbReference type="NCBI Taxonomy" id="2652291"/>
    <lineage>
        <taxon>Bacteria</taxon>
        <taxon>Bacillati</taxon>
        <taxon>Bacillota</taxon>
        <taxon>Clostridia</taxon>
        <taxon>Eubacteriales</taxon>
        <taxon>Clostridiaceae</taxon>
        <taxon>Inconstantimicrobium</taxon>
    </lineage>
</organism>
<dbReference type="InterPro" id="IPR000086">
    <property type="entry name" value="NUDIX_hydrolase_dom"/>
</dbReference>
<dbReference type="InterPro" id="IPR020084">
    <property type="entry name" value="NUDIX_hydrolase_CS"/>
</dbReference>
<dbReference type="InterPro" id="IPR020476">
    <property type="entry name" value="Nudix_hydrolase"/>
</dbReference>
<evidence type="ECO:0000313" key="5">
    <source>
        <dbReference type="EMBL" id="MSR90347.1"/>
    </source>
</evidence>
<evidence type="ECO:0000256" key="2">
    <source>
        <dbReference type="ARBA" id="ARBA00022801"/>
    </source>
</evidence>
<evidence type="ECO:0000256" key="3">
    <source>
        <dbReference type="RuleBase" id="RU003476"/>
    </source>
</evidence>
<keyword evidence="2 3" id="KW-0378">Hydrolase</keyword>
<dbReference type="InterPro" id="IPR015797">
    <property type="entry name" value="NUDIX_hydrolase-like_dom_sf"/>
</dbReference>
<dbReference type="SUPFAM" id="SSF55811">
    <property type="entry name" value="Nudix"/>
    <property type="match status" value="1"/>
</dbReference>
<sequence>MANVGVFAAVFDDMNRILCVKINYGSHNWTLPGGHLEKNESPDEGAKREVYEETGYIIDIEKLISVYSTPAKDEVVFVFKGVIKEHTQWTPNDEIEKIGFFERNNLPKQIHSWNITRINDAYDNRVSSFRVFR</sequence>
<dbReference type="PANTHER" id="PTHR43046">
    <property type="entry name" value="GDP-MANNOSE MANNOSYL HYDROLASE"/>
    <property type="match status" value="1"/>
</dbReference>
<accession>A0A7X2T098</accession>
<protein>
    <submittedName>
        <fullName evidence="5">NUDIX hydrolase</fullName>
    </submittedName>
</protein>
<proteinExistence type="inferred from homology"/>
<dbReference type="CDD" id="cd02883">
    <property type="entry name" value="NUDIX_Hydrolase"/>
    <property type="match status" value="1"/>
</dbReference>
<evidence type="ECO:0000259" key="4">
    <source>
        <dbReference type="PROSITE" id="PS51462"/>
    </source>
</evidence>
<dbReference type="GO" id="GO:0016787">
    <property type="term" value="F:hydrolase activity"/>
    <property type="evidence" value="ECO:0007669"/>
    <property type="project" value="UniProtKB-KW"/>
</dbReference>
<dbReference type="Gene3D" id="3.90.79.10">
    <property type="entry name" value="Nucleoside Triphosphate Pyrophosphohydrolase"/>
    <property type="match status" value="1"/>
</dbReference>